<dbReference type="AlphaFoldDB" id="A0A4Q7NT65"/>
<evidence type="ECO:0000313" key="3">
    <source>
        <dbReference type="EMBL" id="RZS90255.1"/>
    </source>
</evidence>
<evidence type="ECO:0000313" key="4">
    <source>
        <dbReference type="Proteomes" id="UP000293638"/>
    </source>
</evidence>
<protein>
    <submittedName>
        <fullName evidence="3">PH (Pleckstrin Homology) domain-containing protein</fullName>
    </submittedName>
</protein>
<accession>A0A4Q7NT65</accession>
<keyword evidence="1" id="KW-1133">Transmembrane helix</keyword>
<feature type="transmembrane region" description="Helical" evidence="1">
    <location>
        <begin position="158"/>
        <end position="178"/>
    </location>
</feature>
<keyword evidence="4" id="KW-1185">Reference proteome</keyword>
<dbReference type="Proteomes" id="UP000293638">
    <property type="component" value="Unassembled WGS sequence"/>
</dbReference>
<dbReference type="RefSeq" id="WP_165400229.1">
    <property type="nucleotide sequence ID" value="NZ_SGXD01000002.1"/>
</dbReference>
<dbReference type="Pfam" id="PF10756">
    <property type="entry name" value="bPH_6"/>
    <property type="match status" value="1"/>
</dbReference>
<name>A0A4Q7NT65_9ACTN</name>
<organism evidence="3 4">
    <name type="scientific">Motilibacter rhizosphaerae</name>
    <dbReference type="NCBI Taxonomy" id="598652"/>
    <lineage>
        <taxon>Bacteria</taxon>
        <taxon>Bacillati</taxon>
        <taxon>Actinomycetota</taxon>
        <taxon>Actinomycetes</taxon>
        <taxon>Motilibacterales</taxon>
        <taxon>Motilibacteraceae</taxon>
        <taxon>Motilibacter</taxon>
    </lineage>
</organism>
<evidence type="ECO:0000259" key="2">
    <source>
        <dbReference type="Pfam" id="PF10756"/>
    </source>
</evidence>
<gene>
    <name evidence="3" type="ORF">EV189_2039</name>
</gene>
<reference evidence="3 4" key="1">
    <citation type="submission" date="2019-02" db="EMBL/GenBank/DDBJ databases">
        <title>Genomic Encyclopedia of Type Strains, Phase IV (KMG-IV): sequencing the most valuable type-strain genomes for metagenomic binning, comparative biology and taxonomic classification.</title>
        <authorList>
            <person name="Goeker M."/>
        </authorList>
    </citation>
    <scope>NUCLEOTIDE SEQUENCE [LARGE SCALE GENOMIC DNA]</scope>
    <source>
        <strain evidence="3 4">DSM 45622</strain>
    </source>
</reference>
<proteinExistence type="predicted"/>
<sequence length="179" mass="19315">MTQSGVPEVFRPVTSRPVAIGCWVVCLLLLADVLRRGTWPSAAIATLSLGLLADAALALWWRPEIRADDAGVTLVNPLREVRVPWTAVTAVGGRWSLDVRTTTRRYTAFAAAPRGRPRRSRRGELPQVPESSIAASLATRWERGLGGRDPEGGAHVRWAWEVLVPGVLLVAGIVAVSLA</sequence>
<dbReference type="InterPro" id="IPR019692">
    <property type="entry name" value="CFP-6_PH"/>
</dbReference>
<comment type="caution">
    <text evidence="3">The sequence shown here is derived from an EMBL/GenBank/DDBJ whole genome shotgun (WGS) entry which is preliminary data.</text>
</comment>
<feature type="transmembrane region" description="Helical" evidence="1">
    <location>
        <begin position="17"/>
        <end position="34"/>
    </location>
</feature>
<dbReference type="EMBL" id="SGXD01000002">
    <property type="protein sequence ID" value="RZS90255.1"/>
    <property type="molecule type" value="Genomic_DNA"/>
</dbReference>
<keyword evidence="1" id="KW-0472">Membrane</keyword>
<feature type="domain" description="Low molecular weight protein antigen 6 PH" evidence="2">
    <location>
        <begin position="62"/>
        <end position="111"/>
    </location>
</feature>
<evidence type="ECO:0000256" key="1">
    <source>
        <dbReference type="SAM" id="Phobius"/>
    </source>
</evidence>
<feature type="transmembrane region" description="Helical" evidence="1">
    <location>
        <begin position="41"/>
        <end position="61"/>
    </location>
</feature>
<keyword evidence="1" id="KW-0812">Transmembrane</keyword>